<protein>
    <submittedName>
        <fullName evidence="2">Uncharacterized protein</fullName>
    </submittedName>
</protein>
<keyword evidence="1" id="KW-1185">Reference proteome</keyword>
<reference evidence="2" key="1">
    <citation type="submission" date="2022-11" db="UniProtKB">
        <authorList>
            <consortium name="WormBaseParasite"/>
        </authorList>
    </citation>
    <scope>IDENTIFICATION</scope>
</reference>
<dbReference type="WBParaSite" id="nRc.2.0.1.t02892-RA">
    <property type="protein sequence ID" value="nRc.2.0.1.t02892-RA"/>
    <property type="gene ID" value="nRc.2.0.1.g02892"/>
</dbReference>
<sequence>LENLVVSLCKLGGKFQPFDNYDRKCHAEFIAENSDQTQAIYGSKTKVALAMRASSLLLLTTVYKLQCFGMTYAEEVDSLMTALFSHFLICSKAAFAETPIAASIISKSME</sequence>
<name>A0A915HNG5_ROMCU</name>
<accession>A0A915HNG5</accession>
<evidence type="ECO:0000313" key="1">
    <source>
        <dbReference type="Proteomes" id="UP000887565"/>
    </source>
</evidence>
<organism evidence="1 2">
    <name type="scientific">Romanomermis culicivorax</name>
    <name type="common">Nematode worm</name>
    <dbReference type="NCBI Taxonomy" id="13658"/>
    <lineage>
        <taxon>Eukaryota</taxon>
        <taxon>Metazoa</taxon>
        <taxon>Ecdysozoa</taxon>
        <taxon>Nematoda</taxon>
        <taxon>Enoplea</taxon>
        <taxon>Dorylaimia</taxon>
        <taxon>Mermithida</taxon>
        <taxon>Mermithoidea</taxon>
        <taxon>Mermithidae</taxon>
        <taxon>Romanomermis</taxon>
    </lineage>
</organism>
<dbReference type="Proteomes" id="UP000887565">
    <property type="component" value="Unplaced"/>
</dbReference>
<proteinExistence type="predicted"/>
<evidence type="ECO:0000313" key="2">
    <source>
        <dbReference type="WBParaSite" id="nRc.2.0.1.t02892-RA"/>
    </source>
</evidence>
<dbReference type="AlphaFoldDB" id="A0A915HNG5"/>